<dbReference type="OrthoDB" id="674604at2759"/>
<comment type="caution">
    <text evidence="3">The sequence shown here is derived from an EMBL/GenBank/DDBJ whole genome shotgun (WGS) entry which is preliminary data.</text>
</comment>
<feature type="domain" description="NACHT-NTPase sigma" evidence="1">
    <location>
        <begin position="160"/>
        <end position="198"/>
    </location>
</feature>
<evidence type="ECO:0000313" key="3">
    <source>
        <dbReference type="EMBL" id="KXH63432.1"/>
    </source>
</evidence>
<evidence type="ECO:0000259" key="2">
    <source>
        <dbReference type="Pfam" id="PF17107"/>
    </source>
</evidence>
<dbReference type="Proteomes" id="UP000070121">
    <property type="component" value="Unassembled WGS sequence"/>
</dbReference>
<dbReference type="InterPro" id="IPR031353">
    <property type="entry name" value="NACHT_sigma"/>
</dbReference>
<evidence type="ECO:0000259" key="1">
    <source>
        <dbReference type="Pfam" id="PF17106"/>
    </source>
</evidence>
<keyword evidence="4" id="KW-1185">Reference proteome</keyword>
<dbReference type="EMBL" id="JFFI01001082">
    <property type="protein sequence ID" value="KXH63432.1"/>
    <property type="molecule type" value="Genomic_DNA"/>
</dbReference>
<dbReference type="AlphaFoldDB" id="A0A135USW5"/>
<feature type="domain" description="NACHT-NTPase and P-loop NTPases N-terminal" evidence="2">
    <location>
        <begin position="9"/>
        <end position="124"/>
    </location>
</feature>
<dbReference type="Pfam" id="PF17107">
    <property type="entry name" value="SesA"/>
    <property type="match status" value="1"/>
</dbReference>
<dbReference type="InterPro" id="IPR031352">
    <property type="entry name" value="SesA"/>
</dbReference>
<protein>
    <recommendedName>
        <fullName evidence="5">NACHT-NTPase and P-loop NTPases N-terminal domain-containing protein</fullName>
    </recommendedName>
</protein>
<reference evidence="3 4" key="1">
    <citation type="submission" date="2014-02" db="EMBL/GenBank/DDBJ databases">
        <title>The genome sequence of Colletotrichum salicis CBS 607.94.</title>
        <authorList>
            <person name="Baroncelli R."/>
            <person name="Thon M.R."/>
        </authorList>
    </citation>
    <scope>NUCLEOTIDE SEQUENCE [LARGE SCALE GENOMIC DNA]</scope>
    <source>
        <strain evidence="3 4">CBS 607.94</strain>
    </source>
</reference>
<accession>A0A135USW5</accession>
<gene>
    <name evidence="3" type="ORF">CSAL01_04546</name>
</gene>
<proteinExistence type="predicted"/>
<evidence type="ECO:0008006" key="5">
    <source>
        <dbReference type="Google" id="ProtNLM"/>
    </source>
</evidence>
<dbReference type="Pfam" id="PF17106">
    <property type="entry name" value="NACHT_sigma"/>
    <property type="match status" value="1"/>
</dbReference>
<sequence>MAASVADLILSTITTLEGGLGYYNVVKDDSGLREAFHEAGRGLLLVSHPLQAAQRTSVRDPQSAMVSLKKCNSNGELVKSIFNAVAQAPETSRFEAYKEAVRQEGKGRTVEDLVVAMMQDVYALAENFAIQDKVKGLHEAIEKLLNMEPSLPKGSGGDIYTHYGSGDMYNTFGGTVNRSAGTGNHFPGANFAGSVSFGLPSPQNPPSETSNK</sequence>
<evidence type="ECO:0000313" key="4">
    <source>
        <dbReference type="Proteomes" id="UP000070121"/>
    </source>
</evidence>
<organism evidence="3 4">
    <name type="scientific">Colletotrichum salicis</name>
    <dbReference type="NCBI Taxonomy" id="1209931"/>
    <lineage>
        <taxon>Eukaryota</taxon>
        <taxon>Fungi</taxon>
        <taxon>Dikarya</taxon>
        <taxon>Ascomycota</taxon>
        <taxon>Pezizomycotina</taxon>
        <taxon>Sordariomycetes</taxon>
        <taxon>Hypocreomycetidae</taxon>
        <taxon>Glomerellales</taxon>
        <taxon>Glomerellaceae</taxon>
        <taxon>Colletotrichum</taxon>
        <taxon>Colletotrichum acutatum species complex</taxon>
    </lineage>
</organism>
<name>A0A135USW5_9PEZI</name>